<keyword evidence="3" id="KW-1185">Reference proteome</keyword>
<dbReference type="EMBL" id="JAAVTX010000004">
    <property type="protein sequence ID" value="NKE45985.1"/>
    <property type="molecule type" value="Genomic_DNA"/>
</dbReference>
<name>A0ABX1F0W8_9PROT</name>
<feature type="region of interest" description="Disordered" evidence="1">
    <location>
        <begin position="32"/>
        <end position="53"/>
    </location>
</feature>
<protein>
    <submittedName>
        <fullName evidence="2">Uncharacterized protein</fullName>
    </submittedName>
</protein>
<feature type="compositionally biased region" description="Polar residues" evidence="1">
    <location>
        <begin position="1"/>
        <end position="16"/>
    </location>
</feature>
<accession>A0ABX1F0W8</accession>
<proteinExistence type="predicted"/>
<dbReference type="Proteomes" id="UP000765160">
    <property type="component" value="Unassembled WGS sequence"/>
</dbReference>
<reference evidence="2 3" key="1">
    <citation type="submission" date="2020-03" db="EMBL/GenBank/DDBJ databases">
        <title>Roseomonas selenitidurans sp. nov. isolated from soil.</title>
        <authorList>
            <person name="Liu H."/>
        </authorList>
    </citation>
    <scope>NUCLEOTIDE SEQUENCE [LARGE SCALE GENOMIC DNA]</scope>
    <source>
        <strain evidence="2 3">JCM 15073</strain>
    </source>
</reference>
<feature type="region of interest" description="Disordered" evidence="1">
    <location>
        <begin position="1"/>
        <end position="20"/>
    </location>
</feature>
<gene>
    <name evidence="2" type="ORF">HB662_14435</name>
</gene>
<comment type="caution">
    <text evidence="2">The sequence shown here is derived from an EMBL/GenBank/DDBJ whole genome shotgun (WGS) entry which is preliminary data.</text>
</comment>
<dbReference type="RefSeq" id="WP_168050508.1">
    <property type="nucleotide sequence ID" value="NZ_JAATJR010000004.1"/>
</dbReference>
<evidence type="ECO:0000313" key="3">
    <source>
        <dbReference type="Proteomes" id="UP000765160"/>
    </source>
</evidence>
<evidence type="ECO:0000313" key="2">
    <source>
        <dbReference type="EMBL" id="NKE45985.1"/>
    </source>
</evidence>
<evidence type="ECO:0000256" key="1">
    <source>
        <dbReference type="SAM" id="MobiDB-lite"/>
    </source>
</evidence>
<feature type="compositionally biased region" description="Low complexity" evidence="1">
    <location>
        <begin position="34"/>
        <end position="44"/>
    </location>
</feature>
<sequence length="81" mass="8360">MSGTQTGDQTRNQAGDPTSRALARLEEAVERLAEAAAQPRQVAASGEGMSGEGVPRAAVAAIADRLDETIARLRAALGEDQ</sequence>
<organism evidence="2 3">
    <name type="scientific">Falsiroseomonas frigidaquae</name>
    <dbReference type="NCBI Taxonomy" id="487318"/>
    <lineage>
        <taxon>Bacteria</taxon>
        <taxon>Pseudomonadati</taxon>
        <taxon>Pseudomonadota</taxon>
        <taxon>Alphaproteobacteria</taxon>
        <taxon>Acetobacterales</taxon>
        <taxon>Roseomonadaceae</taxon>
        <taxon>Falsiroseomonas</taxon>
    </lineage>
</organism>